<evidence type="ECO:0000313" key="1">
    <source>
        <dbReference type="EMBL" id="MBP1995843.1"/>
    </source>
</evidence>
<name>A0ABS4J7L5_9BACL</name>
<reference evidence="1 2" key="1">
    <citation type="submission" date="2021-03" db="EMBL/GenBank/DDBJ databases">
        <title>Genomic Encyclopedia of Type Strains, Phase IV (KMG-IV): sequencing the most valuable type-strain genomes for metagenomic binning, comparative biology and taxonomic classification.</title>
        <authorList>
            <person name="Goeker M."/>
        </authorList>
    </citation>
    <scope>NUCLEOTIDE SEQUENCE [LARGE SCALE GENOMIC DNA]</scope>
    <source>
        <strain evidence="1 2">DSM 26048</strain>
    </source>
</reference>
<sequence>MDKIKIITRLQSIEMYAHEFINFCKEIVVNIKDELLQDVTVSTWDDIVNAVYHFQNNLSDFNVENLEKIIIANKGEDVFENENKNDKELRKNSKSWAGFSSLLYIKKNKESEESEISISITQGAYEANKTAFINVEFSDSFLKLISKEFLIKIIKCIEMTGSLNYAVVISNDFRRKVKTNGQNIWVGYLTYFKNQKINNMLPGIVNIIELNDGFIIDLNEKLEISAESIDKAIEVRNIFDVGFLH</sequence>
<comment type="caution">
    <text evidence="1">The sequence shown here is derived from an EMBL/GenBank/DDBJ whole genome shotgun (WGS) entry which is preliminary data.</text>
</comment>
<evidence type="ECO:0008006" key="3">
    <source>
        <dbReference type="Google" id="ProtNLM"/>
    </source>
</evidence>
<dbReference type="RefSeq" id="WP_209977719.1">
    <property type="nucleotide sequence ID" value="NZ_JAGGLB010000039.1"/>
</dbReference>
<dbReference type="Proteomes" id="UP001519287">
    <property type="component" value="Unassembled WGS sequence"/>
</dbReference>
<accession>A0ABS4J7L5</accession>
<proteinExistence type="predicted"/>
<gene>
    <name evidence="1" type="ORF">J2Z66_007485</name>
</gene>
<organism evidence="1 2">
    <name type="scientific">Paenibacillus eucommiae</name>
    <dbReference type="NCBI Taxonomy" id="1355755"/>
    <lineage>
        <taxon>Bacteria</taxon>
        <taxon>Bacillati</taxon>
        <taxon>Bacillota</taxon>
        <taxon>Bacilli</taxon>
        <taxon>Bacillales</taxon>
        <taxon>Paenibacillaceae</taxon>
        <taxon>Paenibacillus</taxon>
    </lineage>
</organism>
<dbReference type="EMBL" id="JAGGLB010000039">
    <property type="protein sequence ID" value="MBP1995843.1"/>
    <property type="molecule type" value="Genomic_DNA"/>
</dbReference>
<evidence type="ECO:0000313" key="2">
    <source>
        <dbReference type="Proteomes" id="UP001519287"/>
    </source>
</evidence>
<protein>
    <recommendedName>
        <fullName evidence="3">Immunity protein 52 domain-containing protein</fullName>
    </recommendedName>
</protein>
<keyword evidence="2" id="KW-1185">Reference proteome</keyword>